<feature type="non-terminal residue" evidence="8">
    <location>
        <position position="177"/>
    </location>
</feature>
<dbReference type="Pfam" id="PF01235">
    <property type="entry name" value="Na_Ala_symp"/>
    <property type="match status" value="1"/>
</dbReference>
<evidence type="ECO:0000256" key="3">
    <source>
        <dbReference type="ARBA" id="ARBA00022475"/>
    </source>
</evidence>
<evidence type="ECO:0000256" key="1">
    <source>
        <dbReference type="ARBA" id="ARBA00004651"/>
    </source>
</evidence>
<reference evidence="8" key="1">
    <citation type="journal article" date="2013" name="Environ. Microbiol.">
        <title>Microbiota from the distal guts of lean and obese adolescents exhibit partial functional redundancy besides clear differences in community structure.</title>
        <authorList>
            <person name="Ferrer M."/>
            <person name="Ruiz A."/>
            <person name="Lanza F."/>
            <person name="Haange S.B."/>
            <person name="Oberbach A."/>
            <person name="Till H."/>
            <person name="Bargiela R."/>
            <person name="Campoy C."/>
            <person name="Segura M.T."/>
            <person name="Richter M."/>
            <person name="von Bergen M."/>
            <person name="Seifert J."/>
            <person name="Suarez A."/>
        </authorList>
    </citation>
    <scope>NUCLEOTIDE SEQUENCE</scope>
</reference>
<evidence type="ECO:0000256" key="4">
    <source>
        <dbReference type="ARBA" id="ARBA00022692"/>
    </source>
</evidence>
<feature type="transmembrane region" description="Helical" evidence="7">
    <location>
        <begin position="14"/>
        <end position="33"/>
    </location>
</feature>
<protein>
    <submittedName>
        <fullName evidence="8">Amino acid carrier protein</fullName>
    </submittedName>
</protein>
<proteinExistence type="predicted"/>
<dbReference type="PANTHER" id="PTHR30330">
    <property type="entry name" value="AGSS FAMILY TRANSPORTER, SODIUM-ALANINE"/>
    <property type="match status" value="1"/>
</dbReference>
<keyword evidence="5 7" id="KW-1133">Transmembrane helix</keyword>
<dbReference type="PANTHER" id="PTHR30330:SF3">
    <property type="entry name" value="TRANSCRIPTIONAL REGULATOR, LRP FAMILY"/>
    <property type="match status" value="1"/>
</dbReference>
<keyword evidence="2" id="KW-0813">Transport</keyword>
<keyword evidence="4 7" id="KW-0812">Transmembrane</keyword>
<evidence type="ECO:0000256" key="6">
    <source>
        <dbReference type="ARBA" id="ARBA00023136"/>
    </source>
</evidence>
<evidence type="ECO:0000256" key="5">
    <source>
        <dbReference type="ARBA" id="ARBA00022989"/>
    </source>
</evidence>
<dbReference type="InterPro" id="IPR001463">
    <property type="entry name" value="Na/Ala_symport"/>
</dbReference>
<dbReference type="EMBL" id="AJWZ01006146">
    <property type="protein sequence ID" value="EKC60613.1"/>
    <property type="molecule type" value="Genomic_DNA"/>
</dbReference>
<dbReference type="AlphaFoldDB" id="K1SSV9"/>
<comment type="caution">
    <text evidence="8">The sequence shown here is derived from an EMBL/GenBank/DDBJ whole genome shotgun (WGS) entry which is preliminary data.</text>
</comment>
<feature type="transmembrane region" description="Helical" evidence="7">
    <location>
        <begin position="148"/>
        <end position="167"/>
    </location>
</feature>
<name>K1SSV9_9ZZZZ</name>
<dbReference type="GO" id="GO:0005886">
    <property type="term" value="C:plasma membrane"/>
    <property type="evidence" value="ECO:0007669"/>
    <property type="project" value="UniProtKB-SubCell"/>
</dbReference>
<keyword evidence="3" id="KW-1003">Cell membrane</keyword>
<organism evidence="8">
    <name type="scientific">human gut metagenome</name>
    <dbReference type="NCBI Taxonomy" id="408170"/>
    <lineage>
        <taxon>unclassified sequences</taxon>
        <taxon>metagenomes</taxon>
        <taxon>organismal metagenomes</taxon>
    </lineage>
</organism>
<comment type="subcellular location">
    <subcellularLocation>
        <location evidence="1">Cell membrane</location>
        <topology evidence="1">Multi-pass membrane protein</topology>
    </subcellularLocation>
</comment>
<evidence type="ECO:0000313" key="8">
    <source>
        <dbReference type="EMBL" id="EKC60613.1"/>
    </source>
</evidence>
<sequence>MDKFTQIVNSINDFVWGPVMLLFLVGTGIFLTIRLRFIPWKNLGSSLKKLFSKESRQKDGEGDISPFSALMTALAATVGTGNIVGVATAMVLGGPGALVWMWISAAFGISTKYAECALAGKYRTVNEKGEMCGGPMYTLKYGLKNKKLGSFLAVMFAIFTLMASFGIGNSAQGNSIT</sequence>
<keyword evidence="6 7" id="KW-0472">Membrane</keyword>
<dbReference type="GO" id="GO:0005283">
    <property type="term" value="F:amino acid:sodium symporter activity"/>
    <property type="evidence" value="ECO:0007669"/>
    <property type="project" value="InterPro"/>
</dbReference>
<accession>K1SSV9</accession>
<gene>
    <name evidence="8" type="ORF">OBE_08887</name>
</gene>
<evidence type="ECO:0000256" key="2">
    <source>
        <dbReference type="ARBA" id="ARBA00022448"/>
    </source>
</evidence>
<evidence type="ECO:0000256" key="7">
    <source>
        <dbReference type="SAM" id="Phobius"/>
    </source>
</evidence>